<evidence type="ECO:0000313" key="4">
    <source>
        <dbReference type="Proteomes" id="UP001597214"/>
    </source>
</evidence>
<dbReference type="Proteomes" id="UP001597214">
    <property type="component" value="Unassembled WGS sequence"/>
</dbReference>
<evidence type="ECO:0008006" key="5">
    <source>
        <dbReference type="Google" id="ProtNLM"/>
    </source>
</evidence>
<name>A0ABW4LTJ1_9BACI</name>
<feature type="compositionally biased region" description="Low complexity" evidence="1">
    <location>
        <begin position="67"/>
        <end position="78"/>
    </location>
</feature>
<dbReference type="EMBL" id="JBHUEM010000020">
    <property type="protein sequence ID" value="MFD1737440.1"/>
    <property type="molecule type" value="Genomic_DNA"/>
</dbReference>
<dbReference type="RefSeq" id="WP_377928649.1">
    <property type="nucleotide sequence ID" value="NZ_JBHUEM010000020.1"/>
</dbReference>
<evidence type="ECO:0000256" key="2">
    <source>
        <dbReference type="SAM" id="Phobius"/>
    </source>
</evidence>
<proteinExistence type="predicted"/>
<feature type="region of interest" description="Disordered" evidence="1">
    <location>
        <begin position="67"/>
        <end position="94"/>
    </location>
</feature>
<sequence length="166" mass="18543">MNINRTSSFASGLIVATLICTIAYFLSPRDVSSNERYVEIPTEEEAKSLLIDKGYVIQTRVEWESQQNSLSNAQSQKNSVRENESENPTLSKNENEEVVYQTILNVSTGMTSIDVGNVLVQAGIVDRPMTFVQEVEKKGVANKLRPGTYEINSNMTMNDVISIIFK</sequence>
<dbReference type="Gene3D" id="3.30.1490.480">
    <property type="entry name" value="Endolytic murein transglycosylase"/>
    <property type="match status" value="1"/>
</dbReference>
<organism evidence="3 4">
    <name type="scientific">Bacillus salitolerans</name>
    <dbReference type="NCBI Taxonomy" id="1437434"/>
    <lineage>
        <taxon>Bacteria</taxon>
        <taxon>Bacillati</taxon>
        <taxon>Bacillota</taxon>
        <taxon>Bacilli</taxon>
        <taxon>Bacillales</taxon>
        <taxon>Bacillaceae</taxon>
        <taxon>Bacillus</taxon>
    </lineage>
</organism>
<keyword evidence="2" id="KW-0472">Membrane</keyword>
<evidence type="ECO:0000313" key="3">
    <source>
        <dbReference type="EMBL" id="MFD1737440.1"/>
    </source>
</evidence>
<protein>
    <recommendedName>
        <fullName evidence="5">Aminodeoxychorismate lyase</fullName>
    </recommendedName>
</protein>
<reference evidence="4" key="1">
    <citation type="journal article" date="2019" name="Int. J. Syst. Evol. Microbiol.">
        <title>The Global Catalogue of Microorganisms (GCM) 10K type strain sequencing project: providing services to taxonomists for standard genome sequencing and annotation.</title>
        <authorList>
            <consortium name="The Broad Institute Genomics Platform"/>
            <consortium name="The Broad Institute Genome Sequencing Center for Infectious Disease"/>
            <person name="Wu L."/>
            <person name="Ma J."/>
        </authorList>
    </citation>
    <scope>NUCLEOTIDE SEQUENCE [LARGE SCALE GENOMIC DNA]</scope>
    <source>
        <strain evidence="4">CCUG 49339</strain>
    </source>
</reference>
<accession>A0ABW4LTJ1</accession>
<comment type="caution">
    <text evidence="3">The sequence shown here is derived from an EMBL/GenBank/DDBJ whole genome shotgun (WGS) entry which is preliminary data.</text>
</comment>
<gene>
    <name evidence="3" type="ORF">ACFSCX_12830</name>
</gene>
<evidence type="ECO:0000256" key="1">
    <source>
        <dbReference type="SAM" id="MobiDB-lite"/>
    </source>
</evidence>
<keyword evidence="2" id="KW-0812">Transmembrane</keyword>
<feature type="transmembrane region" description="Helical" evidence="2">
    <location>
        <begin position="6"/>
        <end position="26"/>
    </location>
</feature>
<keyword evidence="2" id="KW-1133">Transmembrane helix</keyword>
<keyword evidence="4" id="KW-1185">Reference proteome</keyword>